<evidence type="ECO:0000313" key="2">
    <source>
        <dbReference type="Proteomes" id="UP000199558"/>
    </source>
</evidence>
<dbReference type="GO" id="GO:0003677">
    <property type="term" value="F:DNA binding"/>
    <property type="evidence" value="ECO:0007669"/>
    <property type="project" value="UniProtKB-KW"/>
</dbReference>
<gene>
    <name evidence="1" type="ORF">GA0070622_5612</name>
</gene>
<dbReference type="STRING" id="946078.GA0070622_5612"/>
<dbReference type="EMBL" id="FLRH01000004">
    <property type="protein sequence ID" value="SBT68508.1"/>
    <property type="molecule type" value="Genomic_DNA"/>
</dbReference>
<dbReference type="InterPro" id="IPR004401">
    <property type="entry name" value="YbaB/EbfC"/>
</dbReference>
<dbReference type="AlphaFoldDB" id="A0A1A9BH53"/>
<sequence>MDEMLTETLRALAAHQSVDGGSGAPLPEGAGEAADGLVRVRTAPPGRVTAMEVDPRLLRLDLTTLIAHIMAAVNDAMADLQRTVTTTAGPVDLAGLSEQLTTIQQDAARQFTSFLDGLAYAQERLSRRGG</sequence>
<keyword evidence="1" id="KW-0238">DNA-binding</keyword>
<accession>A0A1A9BH53</accession>
<organism evidence="1 2">
    <name type="scientific">Micromonospora sediminicola</name>
    <dbReference type="NCBI Taxonomy" id="946078"/>
    <lineage>
        <taxon>Bacteria</taxon>
        <taxon>Bacillati</taxon>
        <taxon>Actinomycetota</taxon>
        <taxon>Actinomycetes</taxon>
        <taxon>Micromonosporales</taxon>
        <taxon>Micromonosporaceae</taxon>
        <taxon>Micromonospora</taxon>
    </lineage>
</organism>
<dbReference type="Gene3D" id="3.30.1310.10">
    <property type="entry name" value="Nucleoid-associated protein YbaB-like domain"/>
    <property type="match status" value="1"/>
</dbReference>
<proteinExistence type="predicted"/>
<keyword evidence="2" id="KW-1185">Reference proteome</keyword>
<evidence type="ECO:0000313" key="1">
    <source>
        <dbReference type="EMBL" id="SBT68508.1"/>
    </source>
</evidence>
<dbReference type="InterPro" id="IPR036894">
    <property type="entry name" value="YbaB-like_sf"/>
</dbReference>
<dbReference type="Proteomes" id="UP000199558">
    <property type="component" value="Unassembled WGS sequence"/>
</dbReference>
<name>A0A1A9BH53_9ACTN</name>
<dbReference type="SUPFAM" id="SSF82607">
    <property type="entry name" value="YbaB-like"/>
    <property type="match status" value="1"/>
</dbReference>
<protein>
    <submittedName>
        <fullName evidence="1">YbaB/EbfC DNA-binding family protein</fullName>
    </submittedName>
</protein>
<dbReference type="Pfam" id="PF02575">
    <property type="entry name" value="YbaB_DNA_bd"/>
    <property type="match status" value="1"/>
</dbReference>
<reference evidence="2" key="1">
    <citation type="submission" date="2016-06" db="EMBL/GenBank/DDBJ databases">
        <authorList>
            <person name="Varghese N."/>
            <person name="Submissions Spin"/>
        </authorList>
    </citation>
    <scope>NUCLEOTIDE SEQUENCE [LARGE SCALE GENOMIC DNA]</scope>
    <source>
        <strain evidence="2">DSM 45794</strain>
    </source>
</reference>